<name>A0A0N5BQT2_STREA</name>
<sequence>MGLILLLIYFKLFIILSESVPYKMRNIYNIEVEGEVYTYNGLRNGDLGIYIMVMKPGKSFNNTALFLKDEIYAKLNQGIYCKINWRINKYEKNIAKEICYTEDDTHFISKECVKESSEACALKNVDILIIAPKDFQFKEVFDTFNITFTINDIILQKKYNIVKKNKYFIITSNGPERDYQFFKDIAKNGDME</sequence>
<reference evidence="3" key="1">
    <citation type="submission" date="2017-02" db="UniProtKB">
        <authorList>
            <consortium name="WormBaseParasite"/>
        </authorList>
    </citation>
    <scope>IDENTIFICATION</scope>
</reference>
<organism evidence="2 3">
    <name type="scientific">Strongyloides papillosus</name>
    <name type="common">Intestinal threadworm</name>
    <dbReference type="NCBI Taxonomy" id="174720"/>
    <lineage>
        <taxon>Eukaryota</taxon>
        <taxon>Metazoa</taxon>
        <taxon>Ecdysozoa</taxon>
        <taxon>Nematoda</taxon>
        <taxon>Chromadorea</taxon>
        <taxon>Rhabditida</taxon>
        <taxon>Tylenchina</taxon>
        <taxon>Panagrolaimomorpha</taxon>
        <taxon>Strongyloidoidea</taxon>
        <taxon>Strongyloididae</taxon>
        <taxon>Strongyloides</taxon>
    </lineage>
</organism>
<evidence type="ECO:0000313" key="2">
    <source>
        <dbReference type="Proteomes" id="UP000046392"/>
    </source>
</evidence>
<evidence type="ECO:0000313" key="3">
    <source>
        <dbReference type="WBParaSite" id="SPAL_0000824400.1"/>
    </source>
</evidence>
<accession>A0A0N5BQT2</accession>
<proteinExistence type="predicted"/>
<protein>
    <submittedName>
        <fullName evidence="3">Uncharacterized protein</fullName>
    </submittedName>
</protein>
<dbReference type="AlphaFoldDB" id="A0A0N5BQT2"/>
<dbReference type="WBParaSite" id="SPAL_0000824400.1">
    <property type="protein sequence ID" value="SPAL_0000824400.1"/>
    <property type="gene ID" value="SPAL_0000824400"/>
</dbReference>
<feature type="chain" id="PRO_5005894795" evidence="1">
    <location>
        <begin position="20"/>
        <end position="192"/>
    </location>
</feature>
<keyword evidence="2" id="KW-1185">Reference proteome</keyword>
<keyword evidence="1" id="KW-0732">Signal</keyword>
<feature type="signal peptide" evidence="1">
    <location>
        <begin position="1"/>
        <end position="19"/>
    </location>
</feature>
<dbReference type="Proteomes" id="UP000046392">
    <property type="component" value="Unplaced"/>
</dbReference>
<evidence type="ECO:0000256" key="1">
    <source>
        <dbReference type="SAM" id="SignalP"/>
    </source>
</evidence>